<dbReference type="Gene3D" id="2.60.120.40">
    <property type="match status" value="1"/>
</dbReference>
<dbReference type="SMART" id="SM00207">
    <property type="entry name" value="TNF"/>
    <property type="match status" value="1"/>
</dbReference>
<proteinExistence type="inferred from homology"/>
<evidence type="ECO:0000256" key="3">
    <source>
        <dbReference type="ARBA" id="ARBA00022514"/>
    </source>
</evidence>
<comment type="similarity">
    <text evidence="2">Belongs to the tumor necrosis factor family.</text>
</comment>
<evidence type="ECO:0000256" key="2">
    <source>
        <dbReference type="ARBA" id="ARBA00008670"/>
    </source>
</evidence>
<evidence type="ECO:0000259" key="6">
    <source>
        <dbReference type="PROSITE" id="PS50049"/>
    </source>
</evidence>
<comment type="subcellular location">
    <subcellularLocation>
        <location evidence="1">Membrane</location>
    </subcellularLocation>
</comment>
<dbReference type="InterPro" id="IPR008983">
    <property type="entry name" value="Tumour_necrosis_fac-like_dom"/>
</dbReference>
<dbReference type="GO" id="GO:0005615">
    <property type="term" value="C:extracellular space"/>
    <property type="evidence" value="ECO:0007669"/>
    <property type="project" value="UniProtKB-KW"/>
</dbReference>
<evidence type="ECO:0000256" key="4">
    <source>
        <dbReference type="ARBA" id="ARBA00023136"/>
    </source>
</evidence>
<accession>A0A8C1Y3Z9</accession>
<dbReference type="Ensembl" id="ENSCCRT00015092316.1">
    <property type="protein sequence ID" value="ENSCCRP00015089435.1"/>
    <property type="gene ID" value="ENSCCRG00015036107.1"/>
</dbReference>
<dbReference type="Pfam" id="PF00229">
    <property type="entry name" value="TNF"/>
    <property type="match status" value="1"/>
</dbReference>
<keyword evidence="5" id="KW-1133">Transmembrane helix</keyword>
<dbReference type="GO" id="GO:0016020">
    <property type="term" value="C:membrane"/>
    <property type="evidence" value="ECO:0007669"/>
    <property type="project" value="UniProtKB-SubCell"/>
</dbReference>
<feature type="domain" description="THD" evidence="6">
    <location>
        <begin position="170"/>
        <end position="322"/>
    </location>
</feature>
<protein>
    <submittedName>
        <fullName evidence="7">TNF superfamily member 11</fullName>
    </submittedName>
</protein>
<evidence type="ECO:0000256" key="5">
    <source>
        <dbReference type="SAM" id="Phobius"/>
    </source>
</evidence>
<evidence type="ECO:0000313" key="7">
    <source>
        <dbReference type="Ensembl" id="ENSCCRP00015089435.1"/>
    </source>
</evidence>
<dbReference type="CDD" id="cd00184">
    <property type="entry name" value="TNF"/>
    <property type="match status" value="1"/>
</dbReference>
<reference evidence="7" key="1">
    <citation type="submission" date="2025-08" db="UniProtKB">
        <authorList>
            <consortium name="Ensembl"/>
        </authorList>
    </citation>
    <scope>IDENTIFICATION</scope>
</reference>
<keyword evidence="5" id="KW-0812">Transmembrane</keyword>
<dbReference type="GO" id="GO:0005125">
    <property type="term" value="F:cytokine activity"/>
    <property type="evidence" value="ECO:0007669"/>
    <property type="project" value="UniProtKB-KW"/>
</dbReference>
<dbReference type="Proteomes" id="UP000694700">
    <property type="component" value="Unplaced"/>
</dbReference>
<dbReference type="InterPro" id="IPR006052">
    <property type="entry name" value="TNF_dom"/>
</dbReference>
<organism evidence="7 8">
    <name type="scientific">Cyprinus carpio</name>
    <name type="common">Common carp</name>
    <dbReference type="NCBI Taxonomy" id="7962"/>
    <lineage>
        <taxon>Eukaryota</taxon>
        <taxon>Metazoa</taxon>
        <taxon>Chordata</taxon>
        <taxon>Craniata</taxon>
        <taxon>Vertebrata</taxon>
        <taxon>Euteleostomi</taxon>
        <taxon>Actinopterygii</taxon>
        <taxon>Neopterygii</taxon>
        <taxon>Teleostei</taxon>
        <taxon>Ostariophysi</taxon>
        <taxon>Cypriniformes</taxon>
        <taxon>Cyprinidae</taxon>
        <taxon>Cyprininae</taxon>
        <taxon>Cyprinus</taxon>
    </lineage>
</organism>
<dbReference type="GO" id="GO:0006955">
    <property type="term" value="P:immune response"/>
    <property type="evidence" value="ECO:0007669"/>
    <property type="project" value="InterPro"/>
</dbReference>
<keyword evidence="4 5" id="KW-0472">Membrane</keyword>
<dbReference type="SUPFAM" id="SSF49842">
    <property type="entry name" value="TNF-like"/>
    <property type="match status" value="1"/>
</dbReference>
<feature type="transmembrane region" description="Helical" evidence="5">
    <location>
        <begin position="49"/>
        <end position="73"/>
    </location>
</feature>
<name>A0A8C1Y3Z9_CYPCA</name>
<dbReference type="PROSITE" id="PS50049">
    <property type="entry name" value="THD_2"/>
    <property type="match status" value="1"/>
</dbReference>
<evidence type="ECO:0000256" key="1">
    <source>
        <dbReference type="ARBA" id="ARBA00004370"/>
    </source>
</evidence>
<sequence>MCRVLPLREDLCRDRGLMAANDYRAYLRNHIDMEEAPARAPHTGSTHRALIFGTLAVMGLLQVASSVAILLHLTGYLREVDLASAQRSPNEEMHSETLIADSLKSLKERKEKCRLKKDTRMPSAHLPIKTPTNFSVSKYMLFISESRVRNVLKFHKKKKKNLEVISIHIYIKHVYSDCVTFAFAENRDSLTMITWDDFQGLISGMRYHDGRILVDEAGYYYVYAKTCFRYAKVHDSSKQDVSNVQLIQYIYHEKSTQSVGTPISLTKSGGTLQWNIAPYNMYCVEQGRGIQLNNGDGIYVSVSNAWLLDPAADGTYFGTFKISN</sequence>
<dbReference type="PANTHER" id="PTHR11471">
    <property type="entry name" value="TUMOR NECROSIS FACTOR FAMILY MEMBER"/>
    <property type="match status" value="1"/>
</dbReference>
<keyword evidence="3" id="KW-0202">Cytokine</keyword>
<evidence type="ECO:0000313" key="8">
    <source>
        <dbReference type="Proteomes" id="UP000694700"/>
    </source>
</evidence>
<dbReference type="AlphaFoldDB" id="A0A8C1Y3Z9"/>
<dbReference type="PANTHER" id="PTHR11471:SF54">
    <property type="entry name" value="TNF SUPERFAMILY MEMBER 11"/>
    <property type="match status" value="1"/>
</dbReference>
<dbReference type="GO" id="GO:0005164">
    <property type="term" value="F:tumor necrosis factor receptor binding"/>
    <property type="evidence" value="ECO:0007669"/>
    <property type="project" value="InterPro"/>
</dbReference>